<keyword evidence="11" id="KW-1185">Reference proteome</keyword>
<dbReference type="Pfam" id="PF03144">
    <property type="entry name" value="GTP_EFTU_D2"/>
    <property type="match status" value="1"/>
</dbReference>
<dbReference type="InterPro" id="IPR014721">
    <property type="entry name" value="Ribsml_uS5_D2-typ_fold_subgr"/>
</dbReference>
<evidence type="ECO:0000256" key="5">
    <source>
        <dbReference type="ARBA" id="ARBA00022917"/>
    </source>
</evidence>
<evidence type="ECO:0000256" key="2">
    <source>
        <dbReference type="ARBA" id="ARBA00017872"/>
    </source>
</evidence>
<dbReference type="STRING" id="1203610.HMPREF1536_01047"/>
<dbReference type="GO" id="GO:0032790">
    <property type="term" value="P:ribosome disassembly"/>
    <property type="evidence" value="ECO:0007669"/>
    <property type="project" value="TreeGrafter"/>
</dbReference>
<name>A0A0F5JMA5_9BACT</name>
<dbReference type="InterPro" id="IPR000640">
    <property type="entry name" value="EFG_V-like"/>
</dbReference>
<comment type="function">
    <text evidence="7 8">Catalyzes the GTP-dependent ribosomal translocation step during translation elongation. During this step, the ribosome changes from the pre-translocational (PRE) to the post-translocational (POST) state as the newly formed A-site-bound peptidyl-tRNA and P-site-bound deacylated tRNA move to the P and E sites, respectively. Catalyzes the coordinated movement of the two tRNA molecules, the mRNA and conformational changes in the ribosome.</text>
</comment>
<keyword evidence="3 8" id="KW-0547">Nucleotide-binding</keyword>
<dbReference type="FunFam" id="3.30.230.10:FF:000003">
    <property type="entry name" value="Elongation factor G"/>
    <property type="match status" value="1"/>
</dbReference>
<dbReference type="InterPro" id="IPR035647">
    <property type="entry name" value="EFG_III/V"/>
</dbReference>
<proteinExistence type="inferred from homology"/>
<dbReference type="NCBIfam" id="NF009381">
    <property type="entry name" value="PRK12740.1-5"/>
    <property type="match status" value="1"/>
</dbReference>
<dbReference type="CDD" id="cd16262">
    <property type="entry name" value="EFG_III"/>
    <property type="match status" value="1"/>
</dbReference>
<dbReference type="InterPro" id="IPR000795">
    <property type="entry name" value="T_Tr_GTP-bd_dom"/>
</dbReference>
<dbReference type="InterPro" id="IPR009000">
    <property type="entry name" value="Transl_B-barrel_sf"/>
</dbReference>
<keyword evidence="5 8" id="KW-0648">Protein biosynthesis</keyword>
<dbReference type="SUPFAM" id="SSF54211">
    <property type="entry name" value="Ribosomal protein S5 domain 2-like"/>
    <property type="match status" value="1"/>
</dbReference>
<comment type="caution">
    <text evidence="10">The sequence shown here is derived from an EMBL/GenBank/DDBJ whole genome shotgun (WGS) entry which is preliminary data.</text>
</comment>
<feature type="binding site" evidence="8">
    <location>
        <begin position="87"/>
        <end position="91"/>
    </location>
    <ligand>
        <name>GTP</name>
        <dbReference type="ChEBI" id="CHEBI:37565"/>
    </ligand>
</feature>
<dbReference type="FunFam" id="2.40.30.10:FF:000006">
    <property type="entry name" value="Elongation factor G"/>
    <property type="match status" value="1"/>
</dbReference>
<dbReference type="InterPro" id="IPR047872">
    <property type="entry name" value="EFG_IV"/>
</dbReference>
<dbReference type="SMART" id="SM00889">
    <property type="entry name" value="EFG_IV"/>
    <property type="match status" value="1"/>
</dbReference>
<dbReference type="AlphaFoldDB" id="A0A0F5JMA5"/>
<dbReference type="Gene3D" id="3.30.70.240">
    <property type="match status" value="1"/>
</dbReference>
<dbReference type="RefSeq" id="WP_028730652.1">
    <property type="nucleotide sequence ID" value="NZ_KE386768.1"/>
</dbReference>
<dbReference type="CDD" id="cd01886">
    <property type="entry name" value="EF-G"/>
    <property type="match status" value="1"/>
</dbReference>
<dbReference type="FunFam" id="3.30.70.240:FF:000001">
    <property type="entry name" value="Elongation factor G"/>
    <property type="match status" value="1"/>
</dbReference>
<evidence type="ECO:0000313" key="11">
    <source>
        <dbReference type="Proteomes" id="UP000033035"/>
    </source>
</evidence>
<dbReference type="HOGENOM" id="CLU_002794_4_1_10"/>
<dbReference type="FunFam" id="3.40.50.300:FF:000029">
    <property type="entry name" value="Elongation factor G"/>
    <property type="match status" value="1"/>
</dbReference>
<comment type="similarity">
    <text evidence="1 8">Belongs to the TRAFAC class translation factor GTPase superfamily. Classic translation factor GTPase family. EF-G/EF-2 subfamily.</text>
</comment>
<evidence type="ECO:0000256" key="6">
    <source>
        <dbReference type="ARBA" id="ARBA00023134"/>
    </source>
</evidence>
<dbReference type="NCBIfam" id="TIGR00231">
    <property type="entry name" value="small_GTP"/>
    <property type="match status" value="1"/>
</dbReference>
<comment type="subcellular location">
    <subcellularLocation>
        <location evidence="8">Cytoplasm</location>
    </subcellularLocation>
</comment>
<gene>
    <name evidence="8" type="primary">fusA</name>
    <name evidence="10" type="ORF">HMPREF1536_01047</name>
</gene>
<dbReference type="PROSITE" id="PS51722">
    <property type="entry name" value="G_TR_2"/>
    <property type="match status" value="1"/>
</dbReference>
<dbReference type="InterPro" id="IPR027417">
    <property type="entry name" value="P-loop_NTPase"/>
</dbReference>
<dbReference type="PRINTS" id="PR00315">
    <property type="entry name" value="ELONGATNFCT"/>
</dbReference>
<organism evidence="10 11">
    <name type="scientific">Parabacteroides gordonii MS-1 = DSM 23371</name>
    <dbReference type="NCBI Taxonomy" id="1203610"/>
    <lineage>
        <taxon>Bacteria</taxon>
        <taxon>Pseudomonadati</taxon>
        <taxon>Bacteroidota</taxon>
        <taxon>Bacteroidia</taxon>
        <taxon>Bacteroidales</taxon>
        <taxon>Tannerellaceae</taxon>
        <taxon>Parabacteroides</taxon>
    </lineage>
</organism>
<dbReference type="FunFam" id="3.30.70.870:FF:000001">
    <property type="entry name" value="Elongation factor G"/>
    <property type="match status" value="1"/>
</dbReference>
<feature type="binding site" evidence="8">
    <location>
        <begin position="19"/>
        <end position="26"/>
    </location>
    <ligand>
        <name>GTP</name>
        <dbReference type="ChEBI" id="CHEBI:37565"/>
    </ligand>
</feature>
<dbReference type="PANTHER" id="PTHR43261">
    <property type="entry name" value="TRANSLATION ELONGATION FACTOR G-RELATED"/>
    <property type="match status" value="1"/>
</dbReference>
<dbReference type="HAMAP" id="MF_00054_B">
    <property type="entry name" value="EF_G_EF_2_B"/>
    <property type="match status" value="1"/>
</dbReference>
<dbReference type="InterPro" id="IPR041095">
    <property type="entry name" value="EFG_II"/>
</dbReference>
<dbReference type="CDD" id="cd04088">
    <property type="entry name" value="EFG_mtEFG_II"/>
    <property type="match status" value="1"/>
</dbReference>
<evidence type="ECO:0000259" key="9">
    <source>
        <dbReference type="PROSITE" id="PS51722"/>
    </source>
</evidence>
<dbReference type="InterPro" id="IPR005517">
    <property type="entry name" value="Transl_elong_EFG/EF2_IV"/>
</dbReference>
<accession>A0A0F5JMA5</accession>
<dbReference type="Gene3D" id="3.30.70.870">
    <property type="entry name" value="Elongation Factor G (Translational Gtpase), domain 3"/>
    <property type="match status" value="1"/>
</dbReference>
<sequence length="709" mass="78104">MATKADEQLKYTRNIGIMAHIDAGKTTTSERILFYTGLTHKIGEVHDGAATMDWMEQEQERGITITSAATTTFWNYANDKYKINLIDTPGHVDFTVEVERSLRILDGAVAAFCAVGGVEPQSETVWRQADKYNVPRIGYVNKMDRSGANFFEVVRQVKAVLGANPCPIQIPIGAEETFKGVVDLVTMKAILWHDETMGAEYSIEEIPADLKAEAEEWRDKMLESLAECDDALMEKYFDDPSTITEEEIRAAIRKGTIAMQINPMICGSSFKNKGVQTLLNAVCAYLPSPADTEAIEGTDPNDSDKVIVRKPLFEEPLTALAFKIATDPYVGRLCFFRVYSGSLPAGSYVYNTRSGKKERISRLFQMHSNKQNPMEAIGCGDIGAGVGFKDIRTGDTLCDEAHPITLESMEFPDPVIGIAVEPKTQKDLDKLGMGLAKLAEEDPTFRVQTNEETGQTVISGMGELHLDIIVDRLRREFKVECNQGKPQVTYKEAITKSVELREVYKKQSGGRGKFADIIVRVEPADADFEGTLQFIDEVKGGNIPKEFIPSVQKGFEKAMKNGILAGYPLDKLKVTLIDGSFHPVDSDQLSFEIAGIQAFKSASEKAGPALMEPIMQMEVVTPEESMGDVIGDLNKRRGQVEGMESSRTGARVVKAKVPLAETFGYVTALRTITSGRATSSMQFSHYAQVSSSIAKQVLTEVQGRADLIK</sequence>
<dbReference type="Gene3D" id="2.40.30.10">
    <property type="entry name" value="Translation factors"/>
    <property type="match status" value="1"/>
</dbReference>
<dbReference type="PROSITE" id="PS00301">
    <property type="entry name" value="G_TR_1"/>
    <property type="match status" value="1"/>
</dbReference>
<dbReference type="Pfam" id="PF00009">
    <property type="entry name" value="GTP_EFTU"/>
    <property type="match status" value="1"/>
</dbReference>
<dbReference type="SUPFAM" id="SSF50447">
    <property type="entry name" value="Translation proteins"/>
    <property type="match status" value="1"/>
</dbReference>
<dbReference type="Gene3D" id="3.40.50.300">
    <property type="entry name" value="P-loop containing nucleotide triphosphate hydrolases"/>
    <property type="match status" value="1"/>
</dbReference>
<dbReference type="SMART" id="SM00838">
    <property type="entry name" value="EFG_C"/>
    <property type="match status" value="1"/>
</dbReference>
<dbReference type="GO" id="GO:0003746">
    <property type="term" value="F:translation elongation factor activity"/>
    <property type="evidence" value="ECO:0007669"/>
    <property type="project" value="UniProtKB-UniRule"/>
</dbReference>
<evidence type="ECO:0000256" key="3">
    <source>
        <dbReference type="ARBA" id="ARBA00022741"/>
    </source>
</evidence>
<dbReference type="Proteomes" id="UP000033035">
    <property type="component" value="Unassembled WGS sequence"/>
</dbReference>
<evidence type="ECO:0000256" key="4">
    <source>
        <dbReference type="ARBA" id="ARBA00022768"/>
    </source>
</evidence>
<dbReference type="Pfam" id="PF14492">
    <property type="entry name" value="EFG_III"/>
    <property type="match status" value="1"/>
</dbReference>
<keyword evidence="4 8" id="KW-0251">Elongation factor</keyword>
<dbReference type="Gene3D" id="3.30.230.10">
    <property type="match status" value="1"/>
</dbReference>
<feature type="binding site" evidence="8">
    <location>
        <begin position="141"/>
        <end position="144"/>
    </location>
    <ligand>
        <name>GTP</name>
        <dbReference type="ChEBI" id="CHEBI:37565"/>
    </ligand>
</feature>
<dbReference type="NCBIfam" id="TIGR00484">
    <property type="entry name" value="EF-G"/>
    <property type="match status" value="1"/>
</dbReference>
<dbReference type="Pfam" id="PF03764">
    <property type="entry name" value="EFG_IV"/>
    <property type="match status" value="1"/>
</dbReference>
<evidence type="ECO:0000256" key="1">
    <source>
        <dbReference type="ARBA" id="ARBA00005870"/>
    </source>
</evidence>
<keyword evidence="8" id="KW-0963">Cytoplasm</keyword>
<evidence type="ECO:0000256" key="7">
    <source>
        <dbReference type="ARBA" id="ARBA00024731"/>
    </source>
</evidence>
<dbReference type="GO" id="GO:0005737">
    <property type="term" value="C:cytoplasm"/>
    <property type="evidence" value="ECO:0007669"/>
    <property type="project" value="UniProtKB-SubCell"/>
</dbReference>
<keyword evidence="6 8" id="KW-0342">GTP-binding</keyword>
<evidence type="ECO:0000256" key="8">
    <source>
        <dbReference type="HAMAP-Rule" id="MF_00054"/>
    </source>
</evidence>
<dbReference type="InterPro" id="IPR035649">
    <property type="entry name" value="EFG_V"/>
</dbReference>
<dbReference type="CDD" id="cd03713">
    <property type="entry name" value="EFG_mtEFG_C"/>
    <property type="match status" value="1"/>
</dbReference>
<dbReference type="InterPro" id="IPR031157">
    <property type="entry name" value="G_TR_CS"/>
</dbReference>
<evidence type="ECO:0000313" key="10">
    <source>
        <dbReference type="EMBL" id="KKB58844.1"/>
    </source>
</evidence>
<dbReference type="InterPro" id="IPR004540">
    <property type="entry name" value="Transl_elong_EFG/EF2"/>
</dbReference>
<feature type="domain" description="Tr-type G" evidence="9">
    <location>
        <begin position="10"/>
        <end position="290"/>
    </location>
</feature>
<dbReference type="Pfam" id="PF00679">
    <property type="entry name" value="EFG_C"/>
    <property type="match status" value="1"/>
</dbReference>
<dbReference type="InterPro" id="IPR009022">
    <property type="entry name" value="EFG_III"/>
</dbReference>
<dbReference type="InterPro" id="IPR005225">
    <property type="entry name" value="Small_GTP-bd"/>
</dbReference>
<reference evidence="10 11" key="1">
    <citation type="submission" date="2013-04" db="EMBL/GenBank/DDBJ databases">
        <title>The Genome Sequence of Parabacteroides gordonii DSM 23371.</title>
        <authorList>
            <consortium name="The Broad Institute Genomics Platform"/>
            <person name="Earl A."/>
            <person name="Ward D."/>
            <person name="Feldgarden M."/>
            <person name="Gevers D."/>
            <person name="Martens E."/>
            <person name="Sakamoto M."/>
            <person name="Benno Y."/>
            <person name="Suzuki N."/>
            <person name="Matsunaga N."/>
            <person name="Koshihara K."/>
            <person name="Seki M."/>
            <person name="Komiya H."/>
            <person name="Walker B."/>
            <person name="Young S."/>
            <person name="Zeng Q."/>
            <person name="Gargeya S."/>
            <person name="Fitzgerald M."/>
            <person name="Haas B."/>
            <person name="Abouelleil A."/>
            <person name="Allen A.W."/>
            <person name="Alvarado L."/>
            <person name="Arachchi H.M."/>
            <person name="Berlin A.M."/>
            <person name="Chapman S.B."/>
            <person name="Gainer-Dewar J."/>
            <person name="Goldberg J."/>
            <person name="Griggs A."/>
            <person name="Gujja S."/>
            <person name="Hansen M."/>
            <person name="Howarth C."/>
            <person name="Imamovic A."/>
            <person name="Ireland A."/>
            <person name="Larimer J."/>
            <person name="McCowan C."/>
            <person name="Murphy C."/>
            <person name="Pearson M."/>
            <person name="Poon T.W."/>
            <person name="Priest M."/>
            <person name="Roberts A."/>
            <person name="Saif S."/>
            <person name="Shea T."/>
            <person name="Sisk P."/>
            <person name="Sykes S."/>
            <person name="Wortman J."/>
            <person name="Nusbaum C."/>
            <person name="Birren B."/>
        </authorList>
    </citation>
    <scope>NUCLEOTIDE SEQUENCE [LARGE SCALE GENOMIC DNA]</scope>
    <source>
        <strain evidence="10 11">MS-1</strain>
    </source>
</reference>
<dbReference type="SUPFAM" id="SSF52540">
    <property type="entry name" value="P-loop containing nucleoside triphosphate hydrolases"/>
    <property type="match status" value="1"/>
</dbReference>
<dbReference type="InterPro" id="IPR004161">
    <property type="entry name" value="EFTu-like_2"/>
</dbReference>
<dbReference type="CDD" id="cd01434">
    <property type="entry name" value="EFG_mtEFG1_IV"/>
    <property type="match status" value="1"/>
</dbReference>
<dbReference type="PATRIC" id="fig|1203610.3.peg.1071"/>
<dbReference type="SUPFAM" id="SSF54980">
    <property type="entry name" value="EF-G C-terminal domain-like"/>
    <property type="match status" value="2"/>
</dbReference>
<dbReference type="InterPro" id="IPR020568">
    <property type="entry name" value="Ribosomal_Su5_D2-typ_SF"/>
</dbReference>
<dbReference type="PANTHER" id="PTHR43261:SF1">
    <property type="entry name" value="RIBOSOME-RELEASING FACTOR 2, MITOCHONDRIAL"/>
    <property type="match status" value="1"/>
</dbReference>
<protein>
    <recommendedName>
        <fullName evidence="2 8">Elongation factor G</fullName>
        <shortName evidence="8">EF-G</shortName>
    </recommendedName>
</protein>
<dbReference type="GO" id="GO:0003924">
    <property type="term" value="F:GTPase activity"/>
    <property type="evidence" value="ECO:0007669"/>
    <property type="project" value="InterPro"/>
</dbReference>
<dbReference type="EMBL" id="AQHW01000008">
    <property type="protein sequence ID" value="KKB58844.1"/>
    <property type="molecule type" value="Genomic_DNA"/>
</dbReference>
<dbReference type="GO" id="GO:0005525">
    <property type="term" value="F:GTP binding"/>
    <property type="evidence" value="ECO:0007669"/>
    <property type="project" value="UniProtKB-UniRule"/>
</dbReference>